<dbReference type="AlphaFoldDB" id="A0A2T4FP82"/>
<dbReference type="OrthoDB" id="1491023at2"/>
<evidence type="ECO:0000313" key="4">
    <source>
        <dbReference type="Proteomes" id="UP000240571"/>
    </source>
</evidence>
<dbReference type="EMBL" id="PYWW01000052">
    <property type="protein sequence ID" value="PTC25235.1"/>
    <property type="molecule type" value="Genomic_DNA"/>
</dbReference>
<dbReference type="GO" id="GO:0006508">
    <property type="term" value="P:proteolysis"/>
    <property type="evidence" value="ECO:0007669"/>
    <property type="project" value="InterPro"/>
</dbReference>
<comment type="caution">
    <text evidence="3">The sequence shown here is derived from an EMBL/GenBank/DDBJ whole genome shotgun (WGS) entry which is preliminary data.</text>
</comment>
<protein>
    <recommendedName>
        <fullName evidence="2">Peptidase C1A papain C-terminal domain-containing protein</fullName>
    </recommendedName>
</protein>
<dbReference type="InterPro" id="IPR038765">
    <property type="entry name" value="Papain-like_cys_pep_sf"/>
</dbReference>
<feature type="signal peptide" evidence="1">
    <location>
        <begin position="1"/>
        <end position="26"/>
    </location>
</feature>
<reference evidence="3 4" key="1">
    <citation type="submission" date="2018-03" db="EMBL/GenBank/DDBJ databases">
        <title>Diversity of bacteria associated with corn roots inoculated with woodland soils in Canada, and Description of Pseudomonas aylmerense sp. nov.</title>
        <authorList>
            <person name="Tambong J.T."/>
            <person name="Xu R."/>
            <person name="Tchagang C."/>
        </authorList>
    </citation>
    <scope>NUCLEOTIDE SEQUENCE [LARGE SCALE GENOMIC DNA]</scope>
    <source>
        <strain evidence="3 4">S1E44</strain>
    </source>
</reference>
<evidence type="ECO:0000313" key="3">
    <source>
        <dbReference type="EMBL" id="PTC25235.1"/>
    </source>
</evidence>
<gene>
    <name evidence="3" type="ORF">C9382_25150</name>
</gene>
<organism evidence="3 4">
    <name type="scientific">Pseudomonas aylmerensis</name>
    <dbReference type="NCBI Taxonomy" id="1869229"/>
    <lineage>
        <taxon>Bacteria</taxon>
        <taxon>Pseudomonadati</taxon>
        <taxon>Pseudomonadota</taxon>
        <taxon>Gammaproteobacteria</taxon>
        <taxon>Pseudomonadales</taxon>
        <taxon>Pseudomonadaceae</taxon>
        <taxon>Pseudomonas</taxon>
    </lineage>
</organism>
<dbReference type="GO" id="GO:0008234">
    <property type="term" value="F:cysteine-type peptidase activity"/>
    <property type="evidence" value="ECO:0007669"/>
    <property type="project" value="InterPro"/>
</dbReference>
<name>A0A2T4FP82_9PSED</name>
<evidence type="ECO:0000256" key="1">
    <source>
        <dbReference type="SAM" id="SignalP"/>
    </source>
</evidence>
<dbReference type="Pfam" id="PF00112">
    <property type="entry name" value="Peptidase_C1"/>
    <property type="match status" value="1"/>
</dbReference>
<dbReference type="Proteomes" id="UP000240571">
    <property type="component" value="Unassembled WGS sequence"/>
</dbReference>
<dbReference type="RefSeq" id="WP_083221452.1">
    <property type="nucleotide sequence ID" value="NZ_MAUE01000029.1"/>
</dbReference>
<dbReference type="SUPFAM" id="SSF54001">
    <property type="entry name" value="Cysteine proteinases"/>
    <property type="match status" value="1"/>
</dbReference>
<sequence length="77" mass="8723">MKGSKHRLLIVLMGFLAAYNVSVAFGQPVAQDHRSLLDFHGGESGRDYWIVKNSWGSGWGEKDYFRPPKFLKSNLLP</sequence>
<feature type="chain" id="PRO_5015414770" description="Peptidase C1A papain C-terminal domain-containing protein" evidence="1">
    <location>
        <begin position="27"/>
        <end position="77"/>
    </location>
</feature>
<dbReference type="InterPro" id="IPR000668">
    <property type="entry name" value="Peptidase_C1A_C"/>
</dbReference>
<feature type="domain" description="Peptidase C1A papain C-terminal" evidence="2">
    <location>
        <begin position="18"/>
        <end position="66"/>
    </location>
</feature>
<keyword evidence="1" id="KW-0732">Signal</keyword>
<dbReference type="Gene3D" id="3.90.70.10">
    <property type="entry name" value="Cysteine proteinases"/>
    <property type="match status" value="1"/>
</dbReference>
<accession>A0A2T4FP82</accession>
<proteinExistence type="predicted"/>
<evidence type="ECO:0000259" key="2">
    <source>
        <dbReference type="Pfam" id="PF00112"/>
    </source>
</evidence>